<evidence type="ECO:0000313" key="5">
    <source>
        <dbReference type="EMBL" id="KAG2980226.1"/>
    </source>
</evidence>
<proteinExistence type="predicted"/>
<evidence type="ECO:0000256" key="1">
    <source>
        <dbReference type="SAM" id="MobiDB-lite"/>
    </source>
</evidence>
<evidence type="ECO:0000313" key="3">
    <source>
        <dbReference type="EMBL" id="KAG2885370.1"/>
    </source>
</evidence>
<protein>
    <submittedName>
        <fullName evidence="4">Uncharacterized protein</fullName>
    </submittedName>
</protein>
<accession>A0A8T1CX23</accession>
<sequence>MGTARVVPTPRTVPLPSTEEMKPRLPPLHEKAWLPRAMTTLRRHRRVDVTRQLAQTTQSTTRQSTFMGIAVTSSGTFDTTLTAALKLTNEDDGGPGVKDTEEGGALRAESPSSPPPNTATTDA</sequence>
<feature type="compositionally biased region" description="Low complexity" evidence="1">
    <location>
        <begin position="1"/>
        <end position="14"/>
    </location>
</feature>
<dbReference type="Proteomes" id="UP000735874">
    <property type="component" value="Unassembled WGS sequence"/>
</dbReference>
<dbReference type="EMBL" id="RCMV01000138">
    <property type="protein sequence ID" value="KAG3223646.1"/>
    <property type="molecule type" value="Genomic_DNA"/>
</dbReference>
<evidence type="ECO:0000313" key="6">
    <source>
        <dbReference type="EMBL" id="KAG3223646.1"/>
    </source>
</evidence>
<dbReference type="Proteomes" id="UP000697107">
    <property type="component" value="Unassembled WGS sequence"/>
</dbReference>
<name>A0A8T1CX23_9STRA</name>
<dbReference type="Proteomes" id="UP000760860">
    <property type="component" value="Unassembled WGS sequence"/>
</dbReference>
<comment type="caution">
    <text evidence="4">The sequence shown here is derived from an EMBL/GenBank/DDBJ whole genome shotgun (WGS) entry which is preliminary data.</text>
</comment>
<dbReference type="EMBL" id="RCMI01000155">
    <property type="protein sequence ID" value="KAG2929656.1"/>
    <property type="molecule type" value="Genomic_DNA"/>
</dbReference>
<dbReference type="EMBL" id="RCML01000339">
    <property type="protein sequence ID" value="KAG2980226.1"/>
    <property type="molecule type" value="Genomic_DNA"/>
</dbReference>
<dbReference type="Proteomes" id="UP000774804">
    <property type="component" value="Unassembled WGS sequence"/>
</dbReference>
<dbReference type="EMBL" id="RCMK01002039">
    <property type="protein sequence ID" value="KAG2885370.1"/>
    <property type="molecule type" value="Genomic_DNA"/>
</dbReference>
<evidence type="ECO:0000313" key="2">
    <source>
        <dbReference type="EMBL" id="KAG2833003.1"/>
    </source>
</evidence>
<reference evidence="4" key="1">
    <citation type="submission" date="2018-10" db="EMBL/GenBank/DDBJ databases">
        <title>Effector identification in a new, highly contiguous assembly of the strawberry crown rot pathogen Phytophthora cactorum.</title>
        <authorList>
            <person name="Armitage A.D."/>
            <person name="Nellist C.F."/>
            <person name="Bates H."/>
            <person name="Vickerstaff R.J."/>
            <person name="Harrison R.J."/>
        </authorList>
    </citation>
    <scope>NUCLEOTIDE SEQUENCE</scope>
    <source>
        <strain evidence="2">15-7</strain>
        <strain evidence="4">4032</strain>
        <strain evidence="3">4040</strain>
        <strain evidence="5">P415</strain>
        <strain evidence="6">P421</strain>
    </source>
</reference>
<dbReference type="AlphaFoldDB" id="A0A8T1CX23"/>
<dbReference type="Proteomes" id="UP000736787">
    <property type="component" value="Unassembled WGS sequence"/>
</dbReference>
<organism evidence="4 7">
    <name type="scientific">Phytophthora cactorum</name>
    <dbReference type="NCBI Taxonomy" id="29920"/>
    <lineage>
        <taxon>Eukaryota</taxon>
        <taxon>Sar</taxon>
        <taxon>Stramenopiles</taxon>
        <taxon>Oomycota</taxon>
        <taxon>Peronosporomycetes</taxon>
        <taxon>Peronosporales</taxon>
        <taxon>Peronosporaceae</taxon>
        <taxon>Phytophthora</taxon>
    </lineage>
</organism>
<feature type="region of interest" description="Disordered" evidence="1">
    <location>
        <begin position="1"/>
        <end position="26"/>
    </location>
</feature>
<feature type="region of interest" description="Disordered" evidence="1">
    <location>
        <begin position="87"/>
        <end position="123"/>
    </location>
</feature>
<dbReference type="EMBL" id="RCMG01001220">
    <property type="protein sequence ID" value="KAG2833003.1"/>
    <property type="molecule type" value="Genomic_DNA"/>
</dbReference>
<gene>
    <name evidence="2" type="ORF">PC113_g20653</name>
    <name evidence="4" type="ORF">PC115_g6780</name>
    <name evidence="3" type="ORF">PC117_g25606</name>
    <name evidence="5" type="ORF">PC118_g11301</name>
    <name evidence="6" type="ORF">PC129_g5690</name>
</gene>
<evidence type="ECO:0000313" key="4">
    <source>
        <dbReference type="EMBL" id="KAG2929656.1"/>
    </source>
</evidence>
<evidence type="ECO:0000313" key="7">
    <source>
        <dbReference type="Proteomes" id="UP000774804"/>
    </source>
</evidence>